<dbReference type="EC" id="2.4.-.-" evidence="2"/>
<comment type="caution">
    <text evidence="2">The sequence shown here is derived from an EMBL/GenBank/DDBJ whole genome shotgun (WGS) entry which is preliminary data.</text>
</comment>
<name>A0A9D2P815_9FIRM</name>
<reference evidence="2" key="2">
    <citation type="submission" date="2021-04" db="EMBL/GenBank/DDBJ databases">
        <authorList>
            <person name="Gilroy R."/>
        </authorList>
    </citation>
    <scope>NUCLEOTIDE SEQUENCE</scope>
    <source>
        <strain evidence="2">ChiSjej5B23-2810</strain>
    </source>
</reference>
<dbReference type="AlphaFoldDB" id="A0A9D2P815"/>
<accession>A0A9D2P815</accession>
<dbReference type="PANTHER" id="PTHR22916">
    <property type="entry name" value="GLYCOSYLTRANSFERASE"/>
    <property type="match status" value="1"/>
</dbReference>
<gene>
    <name evidence="2" type="ORF">H9703_06880</name>
</gene>
<dbReference type="Pfam" id="PF00535">
    <property type="entry name" value="Glycos_transf_2"/>
    <property type="match status" value="1"/>
</dbReference>
<dbReference type="CDD" id="cd00761">
    <property type="entry name" value="Glyco_tranf_GTA_type"/>
    <property type="match status" value="1"/>
</dbReference>
<dbReference type="GO" id="GO:0016758">
    <property type="term" value="F:hexosyltransferase activity"/>
    <property type="evidence" value="ECO:0007669"/>
    <property type="project" value="UniProtKB-ARBA"/>
</dbReference>
<protein>
    <submittedName>
        <fullName evidence="2">Glycosyltransferase</fullName>
        <ecNumber evidence="2">2.4.-.-</ecNumber>
    </submittedName>
</protein>
<dbReference type="Proteomes" id="UP000823906">
    <property type="component" value="Unassembled WGS sequence"/>
</dbReference>
<dbReference type="EMBL" id="DWWN01000046">
    <property type="protein sequence ID" value="HJC45835.1"/>
    <property type="molecule type" value="Genomic_DNA"/>
</dbReference>
<reference evidence="2" key="1">
    <citation type="journal article" date="2021" name="PeerJ">
        <title>Extensive microbial diversity within the chicken gut microbiome revealed by metagenomics and culture.</title>
        <authorList>
            <person name="Gilroy R."/>
            <person name="Ravi A."/>
            <person name="Getino M."/>
            <person name="Pursley I."/>
            <person name="Horton D.L."/>
            <person name="Alikhan N.F."/>
            <person name="Baker D."/>
            <person name="Gharbi K."/>
            <person name="Hall N."/>
            <person name="Watson M."/>
            <person name="Adriaenssens E.M."/>
            <person name="Foster-Nyarko E."/>
            <person name="Jarju S."/>
            <person name="Secka A."/>
            <person name="Antonio M."/>
            <person name="Oren A."/>
            <person name="Chaudhuri R.R."/>
            <person name="La Ragione R."/>
            <person name="Hildebrand F."/>
            <person name="Pallen M.J."/>
        </authorList>
    </citation>
    <scope>NUCLEOTIDE SEQUENCE</scope>
    <source>
        <strain evidence="2">ChiSjej5B23-2810</strain>
    </source>
</reference>
<evidence type="ECO:0000259" key="1">
    <source>
        <dbReference type="Pfam" id="PF00535"/>
    </source>
</evidence>
<evidence type="ECO:0000313" key="2">
    <source>
        <dbReference type="EMBL" id="HJC45835.1"/>
    </source>
</evidence>
<organism evidence="2 3">
    <name type="scientific">Candidatus Faecalibacterium faecigallinarum</name>
    <dbReference type="NCBI Taxonomy" id="2838577"/>
    <lineage>
        <taxon>Bacteria</taxon>
        <taxon>Bacillati</taxon>
        <taxon>Bacillota</taxon>
        <taxon>Clostridia</taxon>
        <taxon>Eubacteriales</taxon>
        <taxon>Oscillospiraceae</taxon>
        <taxon>Faecalibacterium</taxon>
    </lineage>
</organism>
<proteinExistence type="predicted"/>
<keyword evidence="2" id="KW-0808">Transferase</keyword>
<sequence length="333" mass="37454">MQSANQPLVSIILPVYNAQNHIARCIESIRAQTYRNFQLIILNDGSRDVSLPVCEMFRKVDGRILLVDKDNSGVSDTRNLGLKLAEGEYVQFVDSDDYLDPGYTESLVRAAEENRADLVIAPYQMVIPRSEAPARRLREKLSGLLPGELPGAVQPDAGEQPPEVRTYSFLAPGLYDTDSFALHLMDKPASYYYSVLWNKLYRRKILTGHEIFFVSTLHWAEDLVFNLQYIQYASRFFSIDTPGYYYVQNPQSLVHTQISPAAIVKMKTAVFPYYKALYEKLGLYEQNKAAIRRYLVDISESNLPSGPLGSAVSGAMEKWDDLTAGAASAADRL</sequence>
<evidence type="ECO:0000313" key="3">
    <source>
        <dbReference type="Proteomes" id="UP000823906"/>
    </source>
</evidence>
<dbReference type="Gene3D" id="3.90.550.10">
    <property type="entry name" value="Spore Coat Polysaccharide Biosynthesis Protein SpsA, Chain A"/>
    <property type="match status" value="1"/>
</dbReference>
<feature type="domain" description="Glycosyltransferase 2-like" evidence="1">
    <location>
        <begin position="10"/>
        <end position="126"/>
    </location>
</feature>
<dbReference type="SUPFAM" id="SSF53448">
    <property type="entry name" value="Nucleotide-diphospho-sugar transferases"/>
    <property type="match status" value="1"/>
</dbReference>
<dbReference type="InterPro" id="IPR001173">
    <property type="entry name" value="Glyco_trans_2-like"/>
</dbReference>
<keyword evidence="2" id="KW-0328">Glycosyltransferase</keyword>
<dbReference type="PANTHER" id="PTHR22916:SF3">
    <property type="entry name" value="UDP-GLCNAC:BETAGAL BETA-1,3-N-ACETYLGLUCOSAMINYLTRANSFERASE-LIKE PROTEIN 1"/>
    <property type="match status" value="1"/>
</dbReference>
<dbReference type="InterPro" id="IPR029044">
    <property type="entry name" value="Nucleotide-diphossugar_trans"/>
</dbReference>